<keyword evidence="2 4" id="KW-0378">Hydrolase</keyword>
<reference evidence="4 5" key="1">
    <citation type="journal article" date="2022" name="Int. J. Syst. Evol. Microbiol.">
        <title>Noviherbaspirillum aridicola sp. nov., isolated from an arid soil in Pakistan.</title>
        <authorList>
            <person name="Khan I.U."/>
            <person name="Saqib M."/>
            <person name="Amin A."/>
            <person name="Hussain F."/>
            <person name="Li L."/>
            <person name="Liu Y.H."/>
            <person name="Fang B.Z."/>
            <person name="Ahmed I."/>
            <person name="Li W.J."/>
        </authorList>
    </citation>
    <scope>NUCLEOTIDE SEQUENCE [LARGE SCALE GENOMIC DNA]</scope>
    <source>
        <strain evidence="4 5">NCCP-691</strain>
    </source>
</reference>
<keyword evidence="5" id="KW-1185">Reference proteome</keyword>
<evidence type="ECO:0000256" key="3">
    <source>
        <dbReference type="ARBA" id="ARBA00022842"/>
    </source>
</evidence>
<gene>
    <name evidence="4" type="ORF">NCCP691_32530</name>
</gene>
<dbReference type="InterPro" id="IPR036412">
    <property type="entry name" value="HAD-like_sf"/>
</dbReference>
<dbReference type="SFLD" id="SFLDG01129">
    <property type="entry name" value="C1.5:_HAD__Beta-PGM__Phosphata"/>
    <property type="match status" value="1"/>
</dbReference>
<dbReference type="PANTHER" id="PTHR46470:SF4">
    <property type="entry name" value="5-AMINO-6-(5-PHOSPHO-D-RIBITYLAMINO)URACIL PHOSPHATASE YIGB"/>
    <property type="match status" value="1"/>
</dbReference>
<dbReference type="PRINTS" id="PR00413">
    <property type="entry name" value="HADHALOGNASE"/>
</dbReference>
<dbReference type="Gene3D" id="1.20.120.1600">
    <property type="match status" value="1"/>
</dbReference>
<evidence type="ECO:0000256" key="2">
    <source>
        <dbReference type="ARBA" id="ARBA00022801"/>
    </source>
</evidence>
<evidence type="ECO:0000256" key="1">
    <source>
        <dbReference type="ARBA" id="ARBA00001946"/>
    </source>
</evidence>
<keyword evidence="3" id="KW-0460">Magnesium</keyword>
<dbReference type="SFLD" id="SFLDS00003">
    <property type="entry name" value="Haloacid_Dehalogenase"/>
    <property type="match status" value="1"/>
</dbReference>
<dbReference type="NCBIfam" id="TIGR01509">
    <property type="entry name" value="HAD-SF-IA-v3"/>
    <property type="match status" value="1"/>
</dbReference>
<dbReference type="PANTHER" id="PTHR46470">
    <property type="entry name" value="N-ACYLNEURAMINATE-9-PHOSPHATASE"/>
    <property type="match status" value="1"/>
</dbReference>
<dbReference type="SUPFAM" id="SSF56784">
    <property type="entry name" value="HAD-like"/>
    <property type="match status" value="1"/>
</dbReference>
<dbReference type="Pfam" id="PF00702">
    <property type="entry name" value="Hydrolase"/>
    <property type="match status" value="1"/>
</dbReference>
<proteinExistence type="predicted"/>
<protein>
    <submittedName>
        <fullName evidence="4">Hydrolase</fullName>
    </submittedName>
</protein>
<comment type="caution">
    <text evidence="4">The sequence shown here is derived from an EMBL/GenBank/DDBJ whole genome shotgun (WGS) entry which is preliminary data.</text>
</comment>
<dbReference type="InterPro" id="IPR051400">
    <property type="entry name" value="HAD-like_hydrolase"/>
</dbReference>
<dbReference type="InterPro" id="IPR006439">
    <property type="entry name" value="HAD-SF_hydro_IA"/>
</dbReference>
<dbReference type="GO" id="GO:0016787">
    <property type="term" value="F:hydrolase activity"/>
    <property type="evidence" value="ECO:0007669"/>
    <property type="project" value="UniProtKB-KW"/>
</dbReference>
<dbReference type="Gene3D" id="3.40.50.1000">
    <property type="entry name" value="HAD superfamily/HAD-like"/>
    <property type="match status" value="1"/>
</dbReference>
<dbReference type="RefSeq" id="WP_220809661.1">
    <property type="nucleotide sequence ID" value="NZ_BPMK01000015.1"/>
</dbReference>
<sequence>MSIKAVLFDLDDTLWPIVPVIRRAEDLMYDWLQRHAPQVAQRVSIEGMRQRRQELMRTDPVYQLDLRRLRHAVLAEAFRETGEDEALAEHAMAVFSKARNEVEPYEDVLPVLGRLRSRHRLGTISNGVADLGTIGLAHLFDASVAAWHFGKAKPDPAIFAAACDALEVAPADALYVGDDLLLDVQGAQRAGMRAAWLRRPDLGPIVADGAVQPDLVCASLHELEDWLARQTVKD</sequence>
<dbReference type="NCBIfam" id="TIGR01549">
    <property type="entry name" value="HAD-SF-IA-v1"/>
    <property type="match status" value="1"/>
</dbReference>
<name>A0ABQ4Q966_9BURK</name>
<dbReference type="InterPro" id="IPR023214">
    <property type="entry name" value="HAD_sf"/>
</dbReference>
<dbReference type="Proteomes" id="UP000887222">
    <property type="component" value="Unassembled WGS sequence"/>
</dbReference>
<comment type="cofactor">
    <cofactor evidence="1">
        <name>Mg(2+)</name>
        <dbReference type="ChEBI" id="CHEBI:18420"/>
    </cofactor>
</comment>
<evidence type="ECO:0000313" key="5">
    <source>
        <dbReference type="Proteomes" id="UP000887222"/>
    </source>
</evidence>
<dbReference type="EMBL" id="BPMK01000015">
    <property type="protein sequence ID" value="GIZ53239.1"/>
    <property type="molecule type" value="Genomic_DNA"/>
</dbReference>
<evidence type="ECO:0000313" key="4">
    <source>
        <dbReference type="EMBL" id="GIZ53239.1"/>
    </source>
</evidence>
<organism evidence="4 5">
    <name type="scientific">Noviherbaspirillum aridicola</name>
    <dbReference type="NCBI Taxonomy" id="2849687"/>
    <lineage>
        <taxon>Bacteria</taxon>
        <taxon>Pseudomonadati</taxon>
        <taxon>Pseudomonadota</taxon>
        <taxon>Betaproteobacteria</taxon>
        <taxon>Burkholderiales</taxon>
        <taxon>Oxalobacteraceae</taxon>
        <taxon>Noviherbaspirillum</taxon>
    </lineage>
</organism>
<accession>A0ABQ4Q966</accession>